<dbReference type="RefSeq" id="XP_040703902.1">
    <property type="nucleotide sequence ID" value="XM_040846857.1"/>
</dbReference>
<evidence type="ECO:0000256" key="2">
    <source>
        <dbReference type="ARBA" id="ARBA00022827"/>
    </source>
</evidence>
<dbReference type="PANTHER" id="PTHR43004">
    <property type="entry name" value="TRK SYSTEM POTASSIUM UPTAKE PROTEIN"/>
    <property type="match status" value="1"/>
</dbReference>
<dbReference type="GO" id="GO:0071949">
    <property type="term" value="F:FAD binding"/>
    <property type="evidence" value="ECO:0007669"/>
    <property type="project" value="InterPro"/>
</dbReference>
<dbReference type="Pfam" id="PF21274">
    <property type="entry name" value="Rng_hyd_C"/>
    <property type="match status" value="1"/>
</dbReference>
<evidence type="ECO:0000256" key="1">
    <source>
        <dbReference type="ARBA" id="ARBA00022630"/>
    </source>
</evidence>
<dbReference type="InterPro" id="IPR050641">
    <property type="entry name" value="RIFMO-like"/>
</dbReference>
<dbReference type="AlphaFoldDB" id="A0A1L9TKY8"/>
<dbReference type="SUPFAM" id="SSF51905">
    <property type="entry name" value="FAD/NAD(P)-binding domain"/>
    <property type="match status" value="1"/>
</dbReference>
<sequence>MSVIIVGGGPVGLIASIALSHQKIPHKLFERYPGTSIHPKAVGLNQRTLEVFRSLGLEEAVTAAAAPAHSHSKTAWYTSLDPEDSRREIFTRDAWGGGIYGPEYSEFSPCRITVLPQIRLEPILLERARKLNPRGIFHGAEVMHVQEFRDHVEVTVLHGETETDVQKHDASYVIASDGGRSVGQMLGMGMSGERDVMAMASAHIKAPLSLCHPDPDVLITWFIDPAKGGSINTGYLYHVGPYNNNSNNKGNIEDEEEEEEEEEEWMFACAINPTDPEKFDANSMMNRLRETLKAPVNLEQRIQLLSVSHWVVSSIVADRFRSETGRVFLVGDAAHRVPPWGALGLNTGIQDVQNLVWKIAFAIDDMKSETSTRFNVLLDSYEEERRPVALHVAETSLSNLRNHALAMDRALGIDPTQPAEANVASLNAYLDPAHPDHPRLRTAVLEAQKVLDSEFHAPGIETGWFYPSVDKYGRGDQSGGQVKKNGEFDIFNYHPSAIPGHHLPHFWVTRDGVRKSVRDLLMMDRFVVLAKHPRWEMLRDSAYGEVELVFLDGKNGNWLDEGDKWRTLSQSEDSGALLVRPDGIIAWDMDLHLMSPEYFEKVLYREVLQMG</sequence>
<proteinExistence type="predicted"/>
<dbReference type="Gene3D" id="3.40.30.120">
    <property type="match status" value="1"/>
</dbReference>
<evidence type="ECO:0000259" key="4">
    <source>
        <dbReference type="Pfam" id="PF01494"/>
    </source>
</evidence>
<accession>A0A1L9TKY8</accession>
<dbReference type="OrthoDB" id="2690153at2759"/>
<keyword evidence="1" id="KW-0285">Flavoprotein</keyword>
<gene>
    <name evidence="5" type="ORF">ASPSYDRAFT_44496</name>
</gene>
<keyword evidence="2" id="KW-0274">FAD</keyword>
<feature type="domain" description="FAD-binding" evidence="4">
    <location>
        <begin position="2"/>
        <end position="394"/>
    </location>
</feature>
<dbReference type="PANTHER" id="PTHR43004:SF8">
    <property type="entry name" value="FAD-BINDING DOMAIN-CONTAINING PROTEIN-RELATED"/>
    <property type="match status" value="1"/>
</dbReference>
<dbReference type="GeneID" id="63762930"/>
<dbReference type="InterPro" id="IPR002938">
    <property type="entry name" value="FAD-bd"/>
</dbReference>
<keyword evidence="6" id="KW-1185">Reference proteome</keyword>
<protein>
    <recommendedName>
        <fullName evidence="4">FAD-binding domain-containing protein</fullName>
    </recommendedName>
</protein>
<dbReference type="STRING" id="1036612.A0A1L9TKY8"/>
<dbReference type="VEuPathDB" id="FungiDB:ASPSYDRAFT_44496"/>
<evidence type="ECO:0000313" key="6">
    <source>
        <dbReference type="Proteomes" id="UP000184356"/>
    </source>
</evidence>
<dbReference type="EMBL" id="KV878585">
    <property type="protein sequence ID" value="OJJ60096.1"/>
    <property type="molecule type" value="Genomic_DNA"/>
</dbReference>
<dbReference type="PRINTS" id="PR00420">
    <property type="entry name" value="RNGMNOXGNASE"/>
</dbReference>
<reference evidence="6" key="1">
    <citation type="journal article" date="2017" name="Genome Biol.">
        <title>Comparative genomics reveals high biological diversity and specific adaptations in the industrially and medically important fungal genus Aspergillus.</title>
        <authorList>
            <person name="de Vries R.P."/>
            <person name="Riley R."/>
            <person name="Wiebenga A."/>
            <person name="Aguilar-Osorio G."/>
            <person name="Amillis S."/>
            <person name="Uchima C.A."/>
            <person name="Anderluh G."/>
            <person name="Asadollahi M."/>
            <person name="Askin M."/>
            <person name="Barry K."/>
            <person name="Battaglia E."/>
            <person name="Bayram O."/>
            <person name="Benocci T."/>
            <person name="Braus-Stromeyer S.A."/>
            <person name="Caldana C."/>
            <person name="Canovas D."/>
            <person name="Cerqueira G.C."/>
            <person name="Chen F."/>
            <person name="Chen W."/>
            <person name="Choi C."/>
            <person name="Clum A."/>
            <person name="Dos Santos R.A."/>
            <person name="Damasio A.R."/>
            <person name="Diallinas G."/>
            <person name="Emri T."/>
            <person name="Fekete E."/>
            <person name="Flipphi M."/>
            <person name="Freyberg S."/>
            <person name="Gallo A."/>
            <person name="Gournas C."/>
            <person name="Habgood R."/>
            <person name="Hainaut M."/>
            <person name="Harispe M.L."/>
            <person name="Henrissat B."/>
            <person name="Hilden K.S."/>
            <person name="Hope R."/>
            <person name="Hossain A."/>
            <person name="Karabika E."/>
            <person name="Karaffa L."/>
            <person name="Karanyi Z."/>
            <person name="Krasevec N."/>
            <person name="Kuo A."/>
            <person name="Kusch H."/>
            <person name="LaButti K."/>
            <person name="Lagendijk E.L."/>
            <person name="Lapidus A."/>
            <person name="Levasseur A."/>
            <person name="Lindquist E."/>
            <person name="Lipzen A."/>
            <person name="Logrieco A.F."/>
            <person name="MacCabe A."/>
            <person name="Maekelae M.R."/>
            <person name="Malavazi I."/>
            <person name="Melin P."/>
            <person name="Meyer V."/>
            <person name="Mielnichuk N."/>
            <person name="Miskei M."/>
            <person name="Molnar A.P."/>
            <person name="Mule G."/>
            <person name="Ngan C.Y."/>
            <person name="Orejas M."/>
            <person name="Orosz E."/>
            <person name="Ouedraogo J.P."/>
            <person name="Overkamp K.M."/>
            <person name="Park H.-S."/>
            <person name="Perrone G."/>
            <person name="Piumi F."/>
            <person name="Punt P.J."/>
            <person name="Ram A.F."/>
            <person name="Ramon A."/>
            <person name="Rauscher S."/>
            <person name="Record E."/>
            <person name="Riano-Pachon D.M."/>
            <person name="Robert V."/>
            <person name="Roehrig J."/>
            <person name="Ruller R."/>
            <person name="Salamov A."/>
            <person name="Salih N.S."/>
            <person name="Samson R.A."/>
            <person name="Sandor E."/>
            <person name="Sanguinetti M."/>
            <person name="Schuetze T."/>
            <person name="Sepcic K."/>
            <person name="Shelest E."/>
            <person name="Sherlock G."/>
            <person name="Sophianopoulou V."/>
            <person name="Squina F.M."/>
            <person name="Sun H."/>
            <person name="Susca A."/>
            <person name="Todd R.B."/>
            <person name="Tsang A."/>
            <person name="Unkles S.E."/>
            <person name="van de Wiele N."/>
            <person name="van Rossen-Uffink D."/>
            <person name="Oliveira J.V."/>
            <person name="Vesth T.C."/>
            <person name="Visser J."/>
            <person name="Yu J.-H."/>
            <person name="Zhou M."/>
            <person name="Andersen M.R."/>
            <person name="Archer D.B."/>
            <person name="Baker S.E."/>
            <person name="Benoit I."/>
            <person name="Brakhage A.A."/>
            <person name="Braus G.H."/>
            <person name="Fischer R."/>
            <person name="Frisvad J.C."/>
            <person name="Goldman G.H."/>
            <person name="Houbraken J."/>
            <person name="Oakley B."/>
            <person name="Pocsi I."/>
            <person name="Scazzocchio C."/>
            <person name="Seiboth B."/>
            <person name="vanKuyk P.A."/>
            <person name="Wortman J."/>
            <person name="Dyer P.S."/>
            <person name="Grigoriev I.V."/>
        </authorList>
    </citation>
    <scope>NUCLEOTIDE SEQUENCE [LARGE SCALE GENOMIC DNA]</scope>
    <source>
        <strain evidence="6">CBS 593.65</strain>
    </source>
</reference>
<name>A0A1L9TKY8_9EURO</name>
<keyword evidence="3" id="KW-0560">Oxidoreductase</keyword>
<dbReference type="InterPro" id="IPR036188">
    <property type="entry name" value="FAD/NAD-bd_sf"/>
</dbReference>
<dbReference type="Proteomes" id="UP000184356">
    <property type="component" value="Unassembled WGS sequence"/>
</dbReference>
<dbReference type="Gene3D" id="3.50.50.60">
    <property type="entry name" value="FAD/NAD(P)-binding domain"/>
    <property type="match status" value="1"/>
</dbReference>
<dbReference type="GO" id="GO:0016709">
    <property type="term" value="F:oxidoreductase activity, acting on paired donors, with incorporation or reduction of molecular oxygen, NAD(P)H as one donor, and incorporation of one atom of oxygen"/>
    <property type="evidence" value="ECO:0007669"/>
    <property type="project" value="UniProtKB-ARBA"/>
</dbReference>
<dbReference type="Pfam" id="PF01494">
    <property type="entry name" value="FAD_binding_3"/>
    <property type="match status" value="1"/>
</dbReference>
<evidence type="ECO:0000256" key="3">
    <source>
        <dbReference type="ARBA" id="ARBA00023002"/>
    </source>
</evidence>
<dbReference type="Gene3D" id="3.30.9.10">
    <property type="entry name" value="D-Amino Acid Oxidase, subunit A, domain 2"/>
    <property type="match status" value="1"/>
</dbReference>
<evidence type="ECO:0000313" key="5">
    <source>
        <dbReference type="EMBL" id="OJJ60096.1"/>
    </source>
</evidence>
<organism evidence="5 6">
    <name type="scientific">Aspergillus sydowii CBS 593.65</name>
    <dbReference type="NCBI Taxonomy" id="1036612"/>
    <lineage>
        <taxon>Eukaryota</taxon>
        <taxon>Fungi</taxon>
        <taxon>Dikarya</taxon>
        <taxon>Ascomycota</taxon>
        <taxon>Pezizomycotina</taxon>
        <taxon>Eurotiomycetes</taxon>
        <taxon>Eurotiomycetidae</taxon>
        <taxon>Eurotiales</taxon>
        <taxon>Aspergillaceae</taxon>
        <taxon>Aspergillus</taxon>
        <taxon>Aspergillus subgen. Nidulantes</taxon>
    </lineage>
</organism>